<dbReference type="PANTHER" id="PTHR24172:SF4">
    <property type="entry name" value="ANK_REP_REGION DOMAIN-CONTAINING PROTEIN"/>
    <property type="match status" value="1"/>
</dbReference>
<dbReference type="AlphaFoldDB" id="V4BZJ4"/>
<dbReference type="RefSeq" id="XP_009054848.1">
    <property type="nucleotide sequence ID" value="XM_009056600.1"/>
</dbReference>
<reference evidence="2 3" key="1">
    <citation type="journal article" date="2013" name="Nature">
        <title>Insights into bilaterian evolution from three spiralian genomes.</title>
        <authorList>
            <person name="Simakov O."/>
            <person name="Marletaz F."/>
            <person name="Cho S.J."/>
            <person name="Edsinger-Gonzales E."/>
            <person name="Havlak P."/>
            <person name="Hellsten U."/>
            <person name="Kuo D.H."/>
            <person name="Larsson T."/>
            <person name="Lv J."/>
            <person name="Arendt D."/>
            <person name="Savage R."/>
            <person name="Osoegawa K."/>
            <person name="de Jong P."/>
            <person name="Grimwood J."/>
            <person name="Chapman J.A."/>
            <person name="Shapiro H."/>
            <person name="Aerts A."/>
            <person name="Otillar R.P."/>
            <person name="Terry A.Y."/>
            <person name="Boore J.L."/>
            <person name="Grigoriev I.V."/>
            <person name="Lindberg D.R."/>
            <person name="Seaver E.C."/>
            <person name="Weisblat D.A."/>
            <person name="Putnam N.H."/>
            <person name="Rokhsar D.S."/>
        </authorList>
    </citation>
    <scope>NUCLEOTIDE SEQUENCE [LARGE SCALE GENOMIC DNA]</scope>
</reference>
<dbReference type="GeneID" id="20248895"/>
<evidence type="ECO:0000256" key="1">
    <source>
        <dbReference type="PROSITE-ProRule" id="PRU00023"/>
    </source>
</evidence>
<dbReference type="Proteomes" id="UP000030746">
    <property type="component" value="Unassembled WGS sequence"/>
</dbReference>
<dbReference type="Gene3D" id="1.25.40.20">
    <property type="entry name" value="Ankyrin repeat-containing domain"/>
    <property type="match status" value="3"/>
</dbReference>
<dbReference type="PANTHER" id="PTHR24172">
    <property type="entry name" value="ANK_REP_REGION DOMAIN-CONTAINING PROTEIN"/>
    <property type="match status" value="1"/>
</dbReference>
<keyword evidence="1" id="KW-0040">ANK repeat</keyword>
<dbReference type="SMART" id="SM00248">
    <property type="entry name" value="ANK"/>
    <property type="match status" value="5"/>
</dbReference>
<gene>
    <name evidence="2" type="ORF">LOTGIDRAFT_232377</name>
</gene>
<evidence type="ECO:0000313" key="3">
    <source>
        <dbReference type="Proteomes" id="UP000030746"/>
    </source>
</evidence>
<accession>V4BZJ4</accession>
<feature type="repeat" description="ANK" evidence="1">
    <location>
        <begin position="81"/>
        <end position="114"/>
    </location>
</feature>
<dbReference type="InterPro" id="IPR036770">
    <property type="entry name" value="Ankyrin_rpt-contain_sf"/>
</dbReference>
<name>V4BZJ4_LOTGI</name>
<dbReference type="SUPFAM" id="SSF48403">
    <property type="entry name" value="Ankyrin repeat"/>
    <property type="match status" value="2"/>
</dbReference>
<evidence type="ECO:0000313" key="2">
    <source>
        <dbReference type="EMBL" id="ESO94574.1"/>
    </source>
</evidence>
<dbReference type="Pfam" id="PF12796">
    <property type="entry name" value="Ank_2"/>
    <property type="match status" value="1"/>
</dbReference>
<protein>
    <submittedName>
        <fullName evidence="2">Uncharacterized protein</fullName>
    </submittedName>
</protein>
<dbReference type="InterPro" id="IPR002110">
    <property type="entry name" value="Ankyrin_rpt"/>
</dbReference>
<dbReference type="CTD" id="20248895"/>
<sequence length="684" mass="79078">MALRKSKIYKLITNGTREALIKGMQEYLLSGKSPNLKDPETGGTLLHHIVNHSERFRDPETLTIVYMLACKDVEIDAQDNYGDTPLHKVVRVNGAHKLLIAFMRIGADSGVKNNQGLTAEDILLTEKPDGWQTNLHFYNKYKPGLWQALQAEEPDRKLIERLLKSWCRLTSMKNGKVADFKTLIANDVKKTDLLILLEKYENSIELALALIGGLGHDKNCDPDFIDIAHEQFSPQRSVAPQPLLAATWETNRLSAVEVLMDLKPDTNILYSTNPPVIPPKPLYFHLFECEYRPSDVRIIERIFKDCDFTLKNYDGQTILYELIKRNESDSLFKFVLSKNINLAARDLLGRTARDFAEEFGRLTHRRYIDEHIFKLIKTKQLETIEKMVIHNYNHLHDIKDSSGKTTEEYAKRHSTKQIQDIVKLTLDVQKYCRRIFQAVEEDMIDDLQKLLSCKKYAGAKEKCGKTILLKALMFKRREMVLYIIRNFDFIINECDNLGRSPLHYANLFMDEPEVIDELERHGANRDLADVRGVKPIKYSHKICGNQEYLNLIKQVEDLHLNIYIHETHFDSQFRHAIQEGEFDAVQRLLSDALPHGDLTRYSSVLFDCIDNEQGDIAVFLIMSGFKTDIYKQYNKCDPSNPMCAMMECGHVMTSFKERAKRNGCKRVIHLMEEQKKESKKSTKL</sequence>
<dbReference type="HOGENOM" id="CLU_402423_0_0_1"/>
<dbReference type="EMBL" id="KB201802">
    <property type="protein sequence ID" value="ESO94574.1"/>
    <property type="molecule type" value="Genomic_DNA"/>
</dbReference>
<dbReference type="OMA" id="AWESNNY"/>
<proteinExistence type="predicted"/>
<dbReference type="KEGG" id="lgi:LOTGIDRAFT_232377"/>
<feature type="repeat" description="ANK" evidence="1">
    <location>
        <begin position="497"/>
        <end position="530"/>
    </location>
</feature>
<dbReference type="STRING" id="225164.V4BZJ4"/>
<keyword evidence="3" id="KW-1185">Reference proteome</keyword>
<dbReference type="OrthoDB" id="432281at2759"/>
<organism evidence="2 3">
    <name type="scientific">Lottia gigantea</name>
    <name type="common">Giant owl limpet</name>
    <dbReference type="NCBI Taxonomy" id="225164"/>
    <lineage>
        <taxon>Eukaryota</taxon>
        <taxon>Metazoa</taxon>
        <taxon>Spiralia</taxon>
        <taxon>Lophotrochozoa</taxon>
        <taxon>Mollusca</taxon>
        <taxon>Gastropoda</taxon>
        <taxon>Patellogastropoda</taxon>
        <taxon>Lottioidea</taxon>
        <taxon>Lottiidae</taxon>
        <taxon>Lottia</taxon>
    </lineage>
</organism>
<dbReference type="PROSITE" id="PS50088">
    <property type="entry name" value="ANK_REPEAT"/>
    <property type="match status" value="2"/>
</dbReference>